<name>A0AAQ3WC85_9ENTE</name>
<organism evidence="1 2">
    <name type="scientific">Candidatus Enterococcus palustris</name>
    <dbReference type="NCBI Taxonomy" id="1834189"/>
    <lineage>
        <taxon>Bacteria</taxon>
        <taxon>Bacillati</taxon>
        <taxon>Bacillota</taxon>
        <taxon>Bacilli</taxon>
        <taxon>Lactobacillales</taxon>
        <taxon>Enterococcaceae</taxon>
        <taxon>Enterococcus</taxon>
    </lineage>
</organism>
<proteinExistence type="predicted"/>
<gene>
    <name evidence="1" type="ORF">A5821_001721</name>
</gene>
<sequence length="42" mass="4966">MKMYQFKASKLSKMGCSVLSYRKTSAKIMFFCSLFQYIELVK</sequence>
<dbReference type="Proteomes" id="UP000194948">
    <property type="component" value="Chromosome"/>
</dbReference>
<accession>A0AAQ3WC85</accession>
<dbReference type="EMBL" id="CP147244">
    <property type="protein sequence ID" value="WYK00623.1"/>
    <property type="molecule type" value="Genomic_DNA"/>
</dbReference>
<evidence type="ECO:0000313" key="1">
    <source>
        <dbReference type="EMBL" id="WYK00623.1"/>
    </source>
</evidence>
<reference evidence="1 2" key="2">
    <citation type="submission" date="2024-03" db="EMBL/GenBank/DDBJ databases">
        <title>The Genome Sequence of Enterococcus sp. DIV0205d.</title>
        <authorList>
            <consortium name="The Broad Institute Genomics Platform"/>
            <consortium name="The Broad Institute Microbial Omics Core"/>
            <consortium name="The Broad Institute Genomic Center for Infectious Diseases"/>
            <person name="Earl A."/>
            <person name="Manson A."/>
            <person name="Gilmore M."/>
            <person name="Schwartman J."/>
            <person name="Shea T."/>
            <person name="Abouelleil A."/>
            <person name="Cao P."/>
            <person name="Chapman S."/>
            <person name="Cusick C."/>
            <person name="Young S."/>
            <person name="Neafsey D."/>
            <person name="Nusbaum C."/>
            <person name="Birren B."/>
        </authorList>
    </citation>
    <scope>NUCLEOTIDE SEQUENCE [LARGE SCALE GENOMIC DNA]</scope>
    <source>
        <strain evidence="1 2">7F3_DIV0205</strain>
    </source>
</reference>
<evidence type="ECO:0000313" key="2">
    <source>
        <dbReference type="Proteomes" id="UP000194948"/>
    </source>
</evidence>
<reference evidence="2" key="1">
    <citation type="submission" date="2017-05" db="EMBL/GenBank/DDBJ databases">
        <title>The Genome Sequence of EEnterococcus faecalis 9F2_4866.</title>
        <authorList>
            <consortium name="The Broad Institute Genomics Platform"/>
            <consortium name="The Broad Institute Genomic Center for Infectious Diseases"/>
            <person name="Earl A."/>
            <person name="Manson A."/>
            <person name="Schwartman J."/>
            <person name="Gilmore M."/>
            <person name="Abouelleil A."/>
            <person name="Cao P."/>
            <person name="Chapman S."/>
            <person name="Cusick C."/>
            <person name="Shea T."/>
            <person name="Young S."/>
            <person name="Neafsey D."/>
            <person name="Nusbaum C."/>
            <person name="Birren B."/>
        </authorList>
    </citation>
    <scope>NUCLEOTIDE SEQUENCE [LARGE SCALE GENOMIC DNA]</scope>
    <source>
        <strain evidence="2">7F3_DIV0205</strain>
    </source>
</reference>
<dbReference type="AlphaFoldDB" id="A0AAQ3WC85"/>
<keyword evidence="2" id="KW-1185">Reference proteome</keyword>
<protein>
    <submittedName>
        <fullName evidence="1">Uncharacterized protein</fullName>
    </submittedName>
</protein>